<reference evidence="1" key="1">
    <citation type="journal article" date="2007" name="J. Bacteriol.">
        <title>Comparative genome analysis of four magnetotactic bacteria reveals a complex set of group-specific genes implicated in magnetosome biomineralization and function.</title>
        <authorList>
            <person name="Richter M."/>
            <person name="Kube M."/>
            <person name="Bazylinski D.A."/>
            <person name="Lombardot T."/>
            <person name="Gloeckner F.O."/>
            <person name="Reinhardt R."/>
            <person name="Schueler D."/>
        </authorList>
    </citation>
    <scope>NUCLEOTIDE SEQUENCE</scope>
    <source>
        <strain evidence="1">MSR-1</strain>
    </source>
</reference>
<organism evidence="1">
    <name type="scientific">Magnetospirillum gryphiswaldense</name>
    <dbReference type="NCBI Taxonomy" id="55518"/>
    <lineage>
        <taxon>Bacteria</taxon>
        <taxon>Pseudomonadati</taxon>
        <taxon>Pseudomonadota</taxon>
        <taxon>Alphaproteobacteria</taxon>
        <taxon>Rhodospirillales</taxon>
        <taxon>Rhodospirillaceae</taxon>
        <taxon>Magnetospirillum</taxon>
    </lineage>
</organism>
<dbReference type="AlphaFoldDB" id="A4TWM4"/>
<dbReference type="EMBL" id="CU459003">
    <property type="protein sequence ID" value="CAM75031.1"/>
    <property type="molecule type" value="Genomic_DNA"/>
</dbReference>
<proteinExistence type="predicted"/>
<gene>
    <name evidence="1" type="ORF">MGR_0747</name>
</gene>
<name>A4TWM4_9PROT</name>
<sequence length="127" mass="13182">MTILDPPSPTGLAPVGLLLSGAAIMTSPDPGGSNAVPSFAVLAARYLGETDQPDVTLIDFAAVLSGGPDPSRILPYLTGLGLPWPETLTALHDTINALEDEEELHAWMVAEGVAVSVASDGIWFLFV</sequence>
<accession>A4TWM4</accession>
<evidence type="ECO:0000313" key="1">
    <source>
        <dbReference type="EMBL" id="CAM75031.1"/>
    </source>
</evidence>
<protein>
    <submittedName>
        <fullName evidence="1">Uncharacterized protein</fullName>
    </submittedName>
</protein>